<dbReference type="InterPro" id="IPR010730">
    <property type="entry name" value="HET"/>
</dbReference>
<evidence type="ECO:0000313" key="2">
    <source>
        <dbReference type="EMBL" id="KAF2720574.1"/>
    </source>
</evidence>
<feature type="domain" description="Heterokaryon incompatibility" evidence="1">
    <location>
        <begin position="149"/>
        <end position="306"/>
    </location>
</feature>
<protein>
    <submittedName>
        <fullName evidence="2">HET-domain-containing protein</fullName>
    </submittedName>
</protein>
<dbReference type="PANTHER" id="PTHR33112">
    <property type="entry name" value="DOMAIN PROTEIN, PUTATIVE-RELATED"/>
    <property type="match status" value="1"/>
</dbReference>
<gene>
    <name evidence="2" type="ORF">K431DRAFT_304222</name>
</gene>
<dbReference type="AlphaFoldDB" id="A0A9P4Q9B1"/>
<name>A0A9P4Q9B1_9PEZI</name>
<evidence type="ECO:0000313" key="3">
    <source>
        <dbReference type="Proteomes" id="UP000799441"/>
    </source>
</evidence>
<proteinExistence type="predicted"/>
<dbReference type="PANTHER" id="PTHR33112:SF16">
    <property type="entry name" value="HETEROKARYON INCOMPATIBILITY DOMAIN-CONTAINING PROTEIN"/>
    <property type="match status" value="1"/>
</dbReference>
<evidence type="ECO:0000259" key="1">
    <source>
        <dbReference type="Pfam" id="PF06985"/>
    </source>
</evidence>
<dbReference type="Proteomes" id="UP000799441">
    <property type="component" value="Unassembled WGS sequence"/>
</dbReference>
<dbReference type="OrthoDB" id="5362512at2759"/>
<comment type="caution">
    <text evidence="2">The sequence shown here is derived from an EMBL/GenBank/DDBJ whole genome shotgun (WGS) entry which is preliminary data.</text>
</comment>
<sequence length="592" mass="66502">MEKRMSFVLTQAEDPIGFRNQLQESSFMMDILFPWTANLRINMNRQLQQEQYDGVNGGYELSFTISRINRTTANEKERVTFAQQLWFQSDPSTVSLAMKLQDWIRQCETHVSCANLGQSPLPDRYIDVGEHSRSDIRLCERTGTKKGRYLALSYCWGRPTSSTAYMLKTTNIDGHKNSVDADTLPSTIKDLVHVARNLHVRYVWVDAMCILQDDRLDWEQQSEKMLEIYGNAFLTVSASSAAAAAEGFLTEPHASHAFAGKVAGAPVDQAVYLTPRQVLATPLDLALPGGPFAAEPVGKRGWCVQERLLSKRILSFGSTGVILSCSEMVTSETHGQCKPEVSYLSGLRVESAAETWHKFIAVQYSGCELTRPSDRLPAIAGVARVLSNARKEAKYLAGHWDVDLPYTLLWHGSGSISKRAESWRAPSWSWASLDDSVYFLAGACSHRTHPLCVILDQEVTLRGANTFGEVIDGWIRVSAPLLRGSLKHMESRTGRKSRLRFRHGNMVIPTELWLDDPSEVIEDVFFLVIGRLSRNYVKRHCSTLWEYGSPYIGLALVQTNQSAPRFRRIGLLQGLALKLQFSQIPRKEIILV</sequence>
<organism evidence="2 3">
    <name type="scientific">Polychaeton citri CBS 116435</name>
    <dbReference type="NCBI Taxonomy" id="1314669"/>
    <lineage>
        <taxon>Eukaryota</taxon>
        <taxon>Fungi</taxon>
        <taxon>Dikarya</taxon>
        <taxon>Ascomycota</taxon>
        <taxon>Pezizomycotina</taxon>
        <taxon>Dothideomycetes</taxon>
        <taxon>Dothideomycetidae</taxon>
        <taxon>Capnodiales</taxon>
        <taxon>Capnodiaceae</taxon>
        <taxon>Polychaeton</taxon>
    </lineage>
</organism>
<dbReference type="EMBL" id="MU003798">
    <property type="protein sequence ID" value="KAF2720574.1"/>
    <property type="molecule type" value="Genomic_DNA"/>
</dbReference>
<accession>A0A9P4Q9B1</accession>
<keyword evidence="3" id="KW-1185">Reference proteome</keyword>
<reference evidence="2" key="1">
    <citation type="journal article" date="2020" name="Stud. Mycol.">
        <title>101 Dothideomycetes genomes: a test case for predicting lifestyles and emergence of pathogens.</title>
        <authorList>
            <person name="Haridas S."/>
            <person name="Albert R."/>
            <person name="Binder M."/>
            <person name="Bloem J."/>
            <person name="Labutti K."/>
            <person name="Salamov A."/>
            <person name="Andreopoulos B."/>
            <person name="Baker S."/>
            <person name="Barry K."/>
            <person name="Bills G."/>
            <person name="Bluhm B."/>
            <person name="Cannon C."/>
            <person name="Castanera R."/>
            <person name="Culley D."/>
            <person name="Daum C."/>
            <person name="Ezra D."/>
            <person name="Gonzalez J."/>
            <person name="Henrissat B."/>
            <person name="Kuo A."/>
            <person name="Liang C."/>
            <person name="Lipzen A."/>
            <person name="Lutzoni F."/>
            <person name="Magnuson J."/>
            <person name="Mondo S."/>
            <person name="Nolan M."/>
            <person name="Ohm R."/>
            <person name="Pangilinan J."/>
            <person name="Park H.-J."/>
            <person name="Ramirez L."/>
            <person name="Alfaro M."/>
            <person name="Sun H."/>
            <person name="Tritt A."/>
            <person name="Yoshinaga Y."/>
            <person name="Zwiers L.-H."/>
            <person name="Turgeon B."/>
            <person name="Goodwin S."/>
            <person name="Spatafora J."/>
            <person name="Crous P."/>
            <person name="Grigoriev I."/>
        </authorList>
    </citation>
    <scope>NUCLEOTIDE SEQUENCE</scope>
    <source>
        <strain evidence="2">CBS 116435</strain>
    </source>
</reference>
<dbReference type="Pfam" id="PF06985">
    <property type="entry name" value="HET"/>
    <property type="match status" value="1"/>
</dbReference>